<dbReference type="Proteomes" id="UP000266743">
    <property type="component" value="Chromosome 1"/>
</dbReference>
<comment type="caution">
    <text evidence="2">The sequence shown here is derived from an EMBL/GenBank/DDBJ whole genome shotgun (WGS) entry which is preliminary data.</text>
</comment>
<evidence type="ECO:0000256" key="1">
    <source>
        <dbReference type="SAM" id="Phobius"/>
    </source>
</evidence>
<dbReference type="AlphaFoldDB" id="A0A3L6LI15"/>
<reference evidence="2" key="1">
    <citation type="submission" date="2018-09" db="EMBL/GenBank/DDBJ databases">
        <title>whole genome sequence of T. equiperdum IVM-t1 strain.</title>
        <authorList>
            <person name="Suganuma K."/>
        </authorList>
    </citation>
    <scope>NUCLEOTIDE SEQUENCE [LARGE SCALE GENOMIC DNA]</scope>
    <source>
        <strain evidence="2">IVM-t1</strain>
    </source>
</reference>
<keyword evidence="1" id="KW-0472">Membrane</keyword>
<gene>
    <name evidence="2" type="ORF">DPX39_010041000</name>
</gene>
<sequence>MRREKIYLFLFLFFLFLLLVSRFFIFEGFSS</sequence>
<organism evidence="2">
    <name type="scientific">Trypanosoma brucei equiperdum</name>
    <dbReference type="NCBI Taxonomy" id="630700"/>
    <lineage>
        <taxon>Eukaryota</taxon>
        <taxon>Discoba</taxon>
        <taxon>Euglenozoa</taxon>
        <taxon>Kinetoplastea</taxon>
        <taxon>Metakinetoplastina</taxon>
        <taxon>Trypanosomatida</taxon>
        <taxon>Trypanosomatidae</taxon>
        <taxon>Trypanosoma</taxon>
    </lineage>
</organism>
<protein>
    <submittedName>
        <fullName evidence="2">Uncharacterized protein</fullName>
    </submittedName>
</protein>
<keyword evidence="1" id="KW-0812">Transmembrane</keyword>
<accession>A0A3L6LI15</accession>
<feature type="transmembrane region" description="Helical" evidence="1">
    <location>
        <begin position="7"/>
        <end position="25"/>
    </location>
</feature>
<proteinExistence type="predicted"/>
<name>A0A3L6LI15_9TRYP</name>
<evidence type="ECO:0000313" key="2">
    <source>
        <dbReference type="EMBL" id="RHW74260.1"/>
    </source>
</evidence>
<keyword evidence="1" id="KW-1133">Transmembrane helix</keyword>
<dbReference type="EMBL" id="QSBY01000001">
    <property type="protein sequence ID" value="RHW74260.1"/>
    <property type="molecule type" value="Genomic_DNA"/>
</dbReference>